<dbReference type="PANTHER" id="PTHR33055:SF16">
    <property type="entry name" value="TRANSPOSASE FOR INSERTION SEQUENCE ELEMENT IS1547"/>
    <property type="match status" value="1"/>
</dbReference>
<protein>
    <submittedName>
        <fullName evidence="3">IS110 family transposase</fullName>
    </submittedName>
</protein>
<dbReference type="InterPro" id="IPR002525">
    <property type="entry name" value="Transp_IS110-like_N"/>
</dbReference>
<dbReference type="InterPro" id="IPR047650">
    <property type="entry name" value="Transpos_IS110"/>
</dbReference>
<dbReference type="InterPro" id="IPR003346">
    <property type="entry name" value="Transposase_20"/>
</dbReference>
<evidence type="ECO:0000313" key="3">
    <source>
        <dbReference type="EMBL" id="GAA3185919.1"/>
    </source>
</evidence>
<organism evidence="3 4">
    <name type="scientific">Blastococcus jejuensis</name>
    <dbReference type="NCBI Taxonomy" id="351224"/>
    <lineage>
        <taxon>Bacteria</taxon>
        <taxon>Bacillati</taxon>
        <taxon>Actinomycetota</taxon>
        <taxon>Actinomycetes</taxon>
        <taxon>Geodermatophilales</taxon>
        <taxon>Geodermatophilaceae</taxon>
        <taxon>Blastococcus</taxon>
    </lineage>
</organism>
<accession>A0ABP6PVZ8</accession>
<keyword evidence="4" id="KW-1185">Reference proteome</keyword>
<proteinExistence type="predicted"/>
<dbReference type="Proteomes" id="UP001499924">
    <property type="component" value="Unassembled WGS sequence"/>
</dbReference>
<feature type="domain" description="Transposase IS116/IS110/IS902 C-terminal" evidence="2">
    <location>
        <begin position="225"/>
        <end position="309"/>
    </location>
</feature>
<reference evidence="4" key="1">
    <citation type="journal article" date="2019" name="Int. J. Syst. Evol. Microbiol.">
        <title>The Global Catalogue of Microorganisms (GCM) 10K type strain sequencing project: providing services to taxonomists for standard genome sequencing and annotation.</title>
        <authorList>
            <consortium name="The Broad Institute Genomics Platform"/>
            <consortium name="The Broad Institute Genome Sequencing Center for Infectious Disease"/>
            <person name="Wu L."/>
            <person name="Ma J."/>
        </authorList>
    </citation>
    <scope>NUCLEOTIDE SEQUENCE [LARGE SCALE GENOMIC DNA]</scope>
    <source>
        <strain evidence="4">JCM 15614</strain>
    </source>
</reference>
<gene>
    <name evidence="3" type="ORF">GCM10010531_45050</name>
</gene>
<comment type="caution">
    <text evidence="3">The sequence shown here is derived from an EMBL/GenBank/DDBJ whole genome shotgun (WGS) entry which is preliminary data.</text>
</comment>
<name>A0ABP6PVZ8_9ACTN</name>
<evidence type="ECO:0000259" key="2">
    <source>
        <dbReference type="Pfam" id="PF02371"/>
    </source>
</evidence>
<dbReference type="NCBIfam" id="NF033542">
    <property type="entry name" value="transpos_IS110"/>
    <property type="match status" value="1"/>
</dbReference>
<evidence type="ECO:0000259" key="1">
    <source>
        <dbReference type="Pfam" id="PF01548"/>
    </source>
</evidence>
<feature type="domain" description="Transposase IS110-like N-terminal" evidence="1">
    <location>
        <begin position="5"/>
        <end position="159"/>
    </location>
</feature>
<dbReference type="Pfam" id="PF01548">
    <property type="entry name" value="DEDD_Tnp_IS110"/>
    <property type="match status" value="1"/>
</dbReference>
<evidence type="ECO:0000313" key="4">
    <source>
        <dbReference type="Proteomes" id="UP001499924"/>
    </source>
</evidence>
<dbReference type="EMBL" id="BAAAVV010000028">
    <property type="protein sequence ID" value="GAA3185919.1"/>
    <property type="molecule type" value="Genomic_DNA"/>
</dbReference>
<dbReference type="RefSeq" id="WP_344691627.1">
    <property type="nucleotide sequence ID" value="NZ_BAAAVV010000028.1"/>
</dbReference>
<dbReference type="PANTHER" id="PTHR33055">
    <property type="entry name" value="TRANSPOSASE FOR INSERTION SEQUENCE ELEMENT IS1111A"/>
    <property type="match status" value="1"/>
</dbReference>
<dbReference type="Pfam" id="PF02371">
    <property type="entry name" value="Transposase_20"/>
    <property type="match status" value="1"/>
</dbReference>
<sequence>MVVTIGIDVHKNTHCAVAIDEAGRQMGQPLTVRATDAGHRQLLRWSRREFPEATVEFAVEDCRHVSARLEQGLLAAEAVVVRVPPKLMAQTRSSARTRGKSDPIDALAIARAALREPTLPRAEHTHVSRELKLLVDRREDLVEARTKAQNRLRWHLHELDPELDVPARGLDLAKHQDRVQARLEELPASLVRRLALEILGDIRDLTGRINLLEKEIAAVVRVQAPLLLTLPGCGPLTAAKLVGETANPARFRSEACFAMHAGAAPIPASSGKTNRHRLARGGNRQLNAALHRIAVTQIRLDGLGRAYYQRRRSEGDTTMEALRALKRRLARIVFNLLRPTDQTAAASLPQAA</sequence>